<dbReference type="AlphaFoldDB" id="A0A1X7LG84"/>
<gene>
    <name evidence="2" type="ORF">SAMN06295960_3411</name>
</gene>
<dbReference type="Gene3D" id="3.40.30.10">
    <property type="entry name" value="Glutaredoxin"/>
    <property type="match status" value="1"/>
</dbReference>
<evidence type="ECO:0000256" key="1">
    <source>
        <dbReference type="ARBA" id="ARBA00023157"/>
    </source>
</evidence>
<dbReference type="InterPro" id="IPR013766">
    <property type="entry name" value="Thioredoxin_domain"/>
</dbReference>
<organism evidence="2 3">
    <name type="scientific">Paenibacillus aquistagni</name>
    <dbReference type="NCBI Taxonomy" id="1852522"/>
    <lineage>
        <taxon>Bacteria</taxon>
        <taxon>Bacillati</taxon>
        <taxon>Bacillota</taxon>
        <taxon>Bacilli</taxon>
        <taxon>Bacillales</taxon>
        <taxon>Paenibacillaceae</taxon>
        <taxon>Paenibacillus</taxon>
    </lineage>
</organism>
<dbReference type="EMBL" id="FXAZ01000005">
    <property type="protein sequence ID" value="SMG52886.1"/>
    <property type="molecule type" value="Genomic_DNA"/>
</dbReference>
<dbReference type="InterPro" id="IPR000866">
    <property type="entry name" value="AhpC/TSA"/>
</dbReference>
<dbReference type="Proteomes" id="UP000193834">
    <property type="component" value="Unassembled WGS sequence"/>
</dbReference>
<dbReference type="RefSeq" id="WP_085496159.1">
    <property type="nucleotide sequence ID" value="NZ_FXAZ01000005.1"/>
</dbReference>
<dbReference type="PROSITE" id="PS51352">
    <property type="entry name" value="THIOREDOXIN_2"/>
    <property type="match status" value="1"/>
</dbReference>
<dbReference type="PROSITE" id="PS00194">
    <property type="entry name" value="THIOREDOXIN_1"/>
    <property type="match status" value="1"/>
</dbReference>
<evidence type="ECO:0000313" key="3">
    <source>
        <dbReference type="Proteomes" id="UP000193834"/>
    </source>
</evidence>
<dbReference type="GO" id="GO:0016491">
    <property type="term" value="F:oxidoreductase activity"/>
    <property type="evidence" value="ECO:0007669"/>
    <property type="project" value="InterPro"/>
</dbReference>
<dbReference type="PANTHER" id="PTHR42852:SF1">
    <property type="entry name" value="THIOREDOXIN-LIKE PROTEIN YNEN"/>
    <property type="match status" value="1"/>
</dbReference>
<dbReference type="CDD" id="cd02966">
    <property type="entry name" value="TlpA_like_family"/>
    <property type="match status" value="1"/>
</dbReference>
<dbReference type="SUPFAM" id="SSF52833">
    <property type="entry name" value="Thioredoxin-like"/>
    <property type="match status" value="1"/>
</dbReference>
<reference evidence="2 3" key="1">
    <citation type="submission" date="2017-04" db="EMBL/GenBank/DDBJ databases">
        <authorList>
            <person name="Afonso C.L."/>
            <person name="Miller P.J."/>
            <person name="Scott M.A."/>
            <person name="Spackman E."/>
            <person name="Goraichik I."/>
            <person name="Dimitrov K.M."/>
            <person name="Suarez D.L."/>
            <person name="Swayne D.E."/>
        </authorList>
    </citation>
    <scope>NUCLEOTIDE SEQUENCE [LARGE SCALE GENOMIC DNA]</scope>
    <source>
        <strain evidence="2 3">11</strain>
    </source>
</reference>
<keyword evidence="3" id="KW-1185">Reference proteome</keyword>
<dbReference type="Pfam" id="PF00578">
    <property type="entry name" value="AhpC-TSA"/>
    <property type="match status" value="1"/>
</dbReference>
<protein>
    <submittedName>
        <fullName evidence="2">Peroxiredoxin</fullName>
    </submittedName>
</protein>
<sequence length="182" mass="20590">MKRNLIVIVVLLGLVGYGWYDSIKDKQAAVTNSGDNGMTIGIQQGNLAPDFELDMLDGTTVKLSDYKGQKVLLNMWATWCPPCRAEMPDMQTFYDDYKDKGVAVLAVNMTQSEKSVEQVPMFLEQYGISFPVLLDEHNEVANRYQVRSLPTTYLINSEGIIEQKIIGPMNKEMMKKEVLQLQ</sequence>
<proteinExistence type="predicted"/>
<accession>A0A1X7LG84</accession>
<dbReference type="STRING" id="1852522.SAMN06295960_3411"/>
<dbReference type="InterPro" id="IPR017937">
    <property type="entry name" value="Thioredoxin_CS"/>
</dbReference>
<dbReference type="InterPro" id="IPR050553">
    <property type="entry name" value="Thioredoxin_ResA/DsbE_sf"/>
</dbReference>
<dbReference type="OrthoDB" id="25753at2"/>
<dbReference type="PANTHER" id="PTHR42852">
    <property type="entry name" value="THIOL:DISULFIDE INTERCHANGE PROTEIN DSBE"/>
    <property type="match status" value="1"/>
</dbReference>
<evidence type="ECO:0000313" key="2">
    <source>
        <dbReference type="EMBL" id="SMG52886.1"/>
    </source>
</evidence>
<name>A0A1X7LG84_9BACL</name>
<dbReference type="GO" id="GO:0016209">
    <property type="term" value="F:antioxidant activity"/>
    <property type="evidence" value="ECO:0007669"/>
    <property type="project" value="InterPro"/>
</dbReference>
<keyword evidence="1" id="KW-1015">Disulfide bond</keyword>
<dbReference type="InterPro" id="IPR036249">
    <property type="entry name" value="Thioredoxin-like_sf"/>
</dbReference>